<evidence type="ECO:0000256" key="1">
    <source>
        <dbReference type="SAM" id="MobiDB-lite"/>
    </source>
</evidence>
<dbReference type="Proteomes" id="UP000055024">
    <property type="component" value="Unassembled WGS sequence"/>
</dbReference>
<dbReference type="AlphaFoldDB" id="A0A0V1H7N1"/>
<feature type="compositionally biased region" description="Polar residues" evidence="1">
    <location>
        <begin position="89"/>
        <end position="99"/>
    </location>
</feature>
<protein>
    <submittedName>
        <fullName evidence="2">Uncharacterized protein</fullName>
    </submittedName>
</protein>
<gene>
    <name evidence="2" type="ORF">T11_1657</name>
</gene>
<evidence type="ECO:0000313" key="3">
    <source>
        <dbReference type="Proteomes" id="UP000055024"/>
    </source>
</evidence>
<organism evidence="2 3">
    <name type="scientific">Trichinella zimbabwensis</name>
    <dbReference type="NCBI Taxonomy" id="268475"/>
    <lineage>
        <taxon>Eukaryota</taxon>
        <taxon>Metazoa</taxon>
        <taxon>Ecdysozoa</taxon>
        <taxon>Nematoda</taxon>
        <taxon>Enoplea</taxon>
        <taxon>Dorylaimia</taxon>
        <taxon>Trichinellida</taxon>
        <taxon>Trichinellidae</taxon>
        <taxon>Trichinella</taxon>
    </lineage>
</organism>
<sequence length="138" mass="15410">MNEVVVIVNRRDWIGIKTEYGRHEWMKQFKSQQLDYIVESSKLAYLSCDGNDACRHQPAAAGPASGVTSSPDAGRPLARRRRRRRLGDQTTPTEPTNQNRFALCVQQLVAVTRLDGRSSSSMTAQRLLLPAKAADVKL</sequence>
<proteinExistence type="predicted"/>
<feature type="region of interest" description="Disordered" evidence="1">
    <location>
        <begin position="57"/>
        <end position="99"/>
    </location>
</feature>
<dbReference type="EMBL" id="JYDP01000121">
    <property type="protein sequence ID" value="KRZ06314.1"/>
    <property type="molecule type" value="Genomic_DNA"/>
</dbReference>
<accession>A0A0V1H7N1</accession>
<comment type="caution">
    <text evidence="2">The sequence shown here is derived from an EMBL/GenBank/DDBJ whole genome shotgun (WGS) entry which is preliminary data.</text>
</comment>
<reference evidence="2 3" key="1">
    <citation type="submission" date="2015-01" db="EMBL/GenBank/DDBJ databases">
        <title>Evolution of Trichinella species and genotypes.</title>
        <authorList>
            <person name="Korhonen P.K."/>
            <person name="Edoardo P."/>
            <person name="Giuseppe L.R."/>
            <person name="Gasser R.B."/>
        </authorList>
    </citation>
    <scope>NUCLEOTIDE SEQUENCE [LARGE SCALE GENOMIC DNA]</scope>
    <source>
        <strain evidence="2">ISS1029</strain>
    </source>
</reference>
<name>A0A0V1H7N1_9BILA</name>
<keyword evidence="3" id="KW-1185">Reference proteome</keyword>
<evidence type="ECO:0000313" key="2">
    <source>
        <dbReference type="EMBL" id="KRZ06314.1"/>
    </source>
</evidence>
<dbReference type="OrthoDB" id="10524659at2759"/>